<dbReference type="PANTHER" id="PTHR31669">
    <property type="entry name" value="PROTEIN FAR1-RELATED SEQUENCE 10-RELATED"/>
    <property type="match status" value="1"/>
</dbReference>
<dbReference type="Proteomes" id="UP001652623">
    <property type="component" value="Chromosome 6"/>
</dbReference>
<sequence length="341" mass="40283">MQVENSDFFYAMDLDDESRIKNLFLADARSRAECKEFGDVVTFDTTYLTNKYDMPFVSFVGVNHHGQSTLFGYGLISNEDTEIFKWLFQCWLSCMYNHTPNAIITDQDKAMQNAIKMVFPHARHRWCLWHIMKKVPEKLKSYKQYVSIKFALHNIIYDSLLQIELEDSWSRFIAMYSLQANDWLSGLYNERQRWVPAFVKDTFWAGMSTTQRCESMDAFFDGHMNSNTSVKQFVEQYDNALRDKVEKENHEDFISFNSWIPCISRYDIEKQYQSVYTTAKFNEFQQELVRKNYCELSSNKKVAVNSCELVVDEDVMIGQSSQYIFFIVHFNEEKSKVTCNC</sequence>
<dbReference type="InterPro" id="IPR018289">
    <property type="entry name" value="MULE_transposase_dom"/>
</dbReference>
<dbReference type="Pfam" id="PF10551">
    <property type="entry name" value="MULE"/>
    <property type="match status" value="1"/>
</dbReference>
<accession>A0ABM4AAZ6</accession>
<keyword evidence="3" id="KW-1185">Reference proteome</keyword>
<evidence type="ECO:0000259" key="2">
    <source>
        <dbReference type="Pfam" id="PF10551"/>
    </source>
</evidence>
<dbReference type="GeneID" id="132804034"/>
<name>A0ABM4AAZ6_ZIZJJ</name>
<comment type="similarity">
    <text evidence="1">Belongs to the FHY3/FAR1 family.</text>
</comment>
<dbReference type="RefSeq" id="XP_060673898.1">
    <property type="nucleotide sequence ID" value="XM_060817915.1"/>
</dbReference>
<dbReference type="PANTHER" id="PTHR31669:SF283">
    <property type="entry name" value="PROTEIN FAR1-RELATED SEQUENCE"/>
    <property type="match status" value="1"/>
</dbReference>
<keyword evidence="1" id="KW-0539">Nucleus</keyword>
<feature type="domain" description="MULE transposase" evidence="2">
    <location>
        <begin position="40"/>
        <end position="134"/>
    </location>
</feature>
<gene>
    <name evidence="4" type="primary">LOC132804034</name>
</gene>
<comment type="subcellular location">
    <subcellularLocation>
        <location evidence="1">Nucleus</location>
    </subcellularLocation>
</comment>
<keyword evidence="1" id="KW-0863">Zinc-finger</keyword>
<evidence type="ECO:0000256" key="1">
    <source>
        <dbReference type="RuleBase" id="RU367018"/>
    </source>
</evidence>
<keyword evidence="1" id="KW-0862">Zinc</keyword>
<proteinExistence type="inferred from homology"/>
<keyword evidence="1" id="KW-0479">Metal-binding</keyword>
<organism evidence="3 4">
    <name type="scientific">Ziziphus jujuba</name>
    <name type="common">Chinese jujube</name>
    <name type="synonym">Ziziphus sativa</name>
    <dbReference type="NCBI Taxonomy" id="326968"/>
    <lineage>
        <taxon>Eukaryota</taxon>
        <taxon>Viridiplantae</taxon>
        <taxon>Streptophyta</taxon>
        <taxon>Embryophyta</taxon>
        <taxon>Tracheophyta</taxon>
        <taxon>Spermatophyta</taxon>
        <taxon>Magnoliopsida</taxon>
        <taxon>eudicotyledons</taxon>
        <taxon>Gunneridae</taxon>
        <taxon>Pentapetalae</taxon>
        <taxon>rosids</taxon>
        <taxon>fabids</taxon>
        <taxon>Rosales</taxon>
        <taxon>Rhamnaceae</taxon>
        <taxon>Paliureae</taxon>
        <taxon>Ziziphus</taxon>
    </lineage>
</organism>
<evidence type="ECO:0000313" key="3">
    <source>
        <dbReference type="Proteomes" id="UP001652623"/>
    </source>
</evidence>
<comment type="function">
    <text evidence="1">Putative transcription activator involved in regulating light control of development.</text>
</comment>
<protein>
    <recommendedName>
        <fullName evidence="1">Protein FAR1-RELATED SEQUENCE</fullName>
    </recommendedName>
</protein>
<dbReference type="InterPro" id="IPR031052">
    <property type="entry name" value="FHY3/FAR1"/>
</dbReference>
<reference evidence="4" key="1">
    <citation type="submission" date="2025-08" db="UniProtKB">
        <authorList>
            <consortium name="RefSeq"/>
        </authorList>
    </citation>
    <scope>IDENTIFICATION</scope>
    <source>
        <tissue evidence="4">Seedling</tissue>
    </source>
</reference>
<evidence type="ECO:0000313" key="4">
    <source>
        <dbReference type="RefSeq" id="XP_060673898.1"/>
    </source>
</evidence>